<dbReference type="AlphaFoldDB" id="A0A371GQZ4"/>
<evidence type="ECO:0000313" key="3">
    <source>
        <dbReference type="Proteomes" id="UP000257109"/>
    </source>
</evidence>
<reference evidence="2" key="1">
    <citation type="submission" date="2018-05" db="EMBL/GenBank/DDBJ databases">
        <title>Draft genome of Mucuna pruriens seed.</title>
        <authorList>
            <person name="Nnadi N.E."/>
            <person name="Vos R."/>
            <person name="Hasami M.H."/>
            <person name="Devisetty U.K."/>
            <person name="Aguiy J.C."/>
        </authorList>
    </citation>
    <scope>NUCLEOTIDE SEQUENCE [LARGE SCALE GENOMIC DNA]</scope>
    <source>
        <strain evidence="2">JCA_2017</strain>
    </source>
</reference>
<evidence type="ECO:0000313" key="2">
    <source>
        <dbReference type="EMBL" id="RDX92987.1"/>
    </source>
</evidence>
<protein>
    <submittedName>
        <fullName evidence="2">Uncharacterized protein</fullName>
    </submittedName>
</protein>
<evidence type="ECO:0000256" key="1">
    <source>
        <dbReference type="SAM" id="Phobius"/>
    </source>
</evidence>
<gene>
    <name evidence="2" type="ORF">CR513_24811</name>
</gene>
<feature type="transmembrane region" description="Helical" evidence="1">
    <location>
        <begin position="81"/>
        <end position="100"/>
    </location>
</feature>
<proteinExistence type="predicted"/>
<comment type="caution">
    <text evidence="2">The sequence shown here is derived from an EMBL/GenBank/DDBJ whole genome shotgun (WGS) entry which is preliminary data.</text>
</comment>
<keyword evidence="1" id="KW-0812">Transmembrane</keyword>
<name>A0A371GQZ4_MUCPR</name>
<accession>A0A371GQZ4</accession>
<feature type="non-terminal residue" evidence="2">
    <location>
        <position position="1"/>
    </location>
</feature>
<keyword evidence="3" id="KW-1185">Reference proteome</keyword>
<organism evidence="2 3">
    <name type="scientific">Mucuna pruriens</name>
    <name type="common">Velvet bean</name>
    <name type="synonym">Dolichos pruriens</name>
    <dbReference type="NCBI Taxonomy" id="157652"/>
    <lineage>
        <taxon>Eukaryota</taxon>
        <taxon>Viridiplantae</taxon>
        <taxon>Streptophyta</taxon>
        <taxon>Embryophyta</taxon>
        <taxon>Tracheophyta</taxon>
        <taxon>Spermatophyta</taxon>
        <taxon>Magnoliopsida</taxon>
        <taxon>eudicotyledons</taxon>
        <taxon>Gunneridae</taxon>
        <taxon>Pentapetalae</taxon>
        <taxon>rosids</taxon>
        <taxon>fabids</taxon>
        <taxon>Fabales</taxon>
        <taxon>Fabaceae</taxon>
        <taxon>Papilionoideae</taxon>
        <taxon>50 kb inversion clade</taxon>
        <taxon>NPAAA clade</taxon>
        <taxon>indigoferoid/millettioid clade</taxon>
        <taxon>Phaseoleae</taxon>
        <taxon>Mucuna</taxon>
    </lineage>
</organism>
<dbReference type="EMBL" id="QJKJ01004724">
    <property type="protein sequence ID" value="RDX92987.1"/>
    <property type="molecule type" value="Genomic_DNA"/>
</dbReference>
<keyword evidence="1" id="KW-0472">Membrane</keyword>
<feature type="transmembrane region" description="Helical" evidence="1">
    <location>
        <begin position="120"/>
        <end position="140"/>
    </location>
</feature>
<dbReference type="Proteomes" id="UP000257109">
    <property type="component" value="Unassembled WGS sequence"/>
</dbReference>
<keyword evidence="1" id="KW-1133">Transmembrane helix</keyword>
<sequence length="224" mass="25464">MCNRPLSWISVRTPALSVSVLDVPLHIGGDSIIESVRTQSILLIGRGSTNSPRRVKDFDPAPRQFPLHILIEWRVYTTIPFLNHIFPLLLPLFLILRALFIKEELHCMLESRSSRGSASLYGVSLALSYSFLMPVILRWMDKVEITHVLTKINGNAYTLDMPQTYEDSHTFFGALIEELKDVFPKEVPLGLPPLKDLTLRATLLKRVAYRTNDKLVLVVSTRIK</sequence>